<evidence type="ECO:0000313" key="2">
    <source>
        <dbReference type="Proteomes" id="UP000216101"/>
    </source>
</evidence>
<organism evidence="1 2">
    <name type="scientific">Cellvibrio mixtus</name>
    <dbReference type="NCBI Taxonomy" id="39650"/>
    <lineage>
        <taxon>Bacteria</taxon>
        <taxon>Pseudomonadati</taxon>
        <taxon>Pseudomonadota</taxon>
        <taxon>Gammaproteobacteria</taxon>
        <taxon>Cellvibrionales</taxon>
        <taxon>Cellvibrionaceae</taxon>
        <taxon>Cellvibrio</taxon>
    </lineage>
</organism>
<dbReference type="Proteomes" id="UP000216101">
    <property type="component" value="Unassembled WGS sequence"/>
</dbReference>
<proteinExistence type="predicted"/>
<gene>
    <name evidence="1" type="ORF">CBP51_12595</name>
</gene>
<sequence>MATEDSATELGATEDAGVELAVVALEDDSPRELAATELGVELLTDEEDLLPPPPPLPPQATRLATNTDNNPCWKYLFIDIPYRGLGS</sequence>
<name>A0A266QDN2_9GAMM</name>
<accession>A0A266QDN2</accession>
<protein>
    <submittedName>
        <fullName evidence="1">Uncharacterized protein</fullName>
    </submittedName>
</protein>
<comment type="caution">
    <text evidence="1">The sequence shown here is derived from an EMBL/GenBank/DDBJ whole genome shotgun (WGS) entry which is preliminary data.</text>
</comment>
<reference evidence="2" key="1">
    <citation type="submission" date="2017-05" db="EMBL/GenBank/DDBJ databases">
        <authorList>
            <person name="Barney B.M."/>
        </authorList>
    </citation>
    <scope>NUCLEOTIDE SEQUENCE [LARGE SCALE GENOMIC DNA]</scope>
    <source>
        <strain evidence="2">PSBB022</strain>
    </source>
</reference>
<dbReference type="AlphaFoldDB" id="A0A266QDN2"/>
<evidence type="ECO:0000313" key="1">
    <source>
        <dbReference type="EMBL" id="OZY87756.1"/>
    </source>
</evidence>
<dbReference type="EMBL" id="NHNI01000001">
    <property type="protein sequence ID" value="OZY87756.1"/>
    <property type="molecule type" value="Genomic_DNA"/>
</dbReference>
<keyword evidence="2" id="KW-1185">Reference proteome</keyword>